<keyword evidence="3" id="KW-1185">Reference proteome</keyword>
<feature type="chain" id="PRO_5020835344" evidence="1">
    <location>
        <begin position="21"/>
        <end position="106"/>
    </location>
</feature>
<dbReference type="Proteomes" id="UP000292702">
    <property type="component" value="Unassembled WGS sequence"/>
</dbReference>
<comment type="caution">
    <text evidence="2">The sequence shown here is derived from an EMBL/GenBank/DDBJ whole genome shotgun (WGS) entry which is preliminary data.</text>
</comment>
<evidence type="ECO:0000313" key="3">
    <source>
        <dbReference type="Proteomes" id="UP000292702"/>
    </source>
</evidence>
<name>A0A4R0RZ18_9APHY</name>
<reference evidence="2 3" key="1">
    <citation type="submission" date="2018-11" db="EMBL/GenBank/DDBJ databases">
        <title>Genome assembly of Steccherinum ochraceum LE-BIN_3174, the white-rot fungus of the Steccherinaceae family (The Residual Polyporoid clade, Polyporales, Basidiomycota).</title>
        <authorList>
            <person name="Fedorova T.V."/>
            <person name="Glazunova O.A."/>
            <person name="Landesman E.O."/>
            <person name="Moiseenko K.V."/>
            <person name="Psurtseva N.V."/>
            <person name="Savinova O.S."/>
            <person name="Shakhova N.V."/>
            <person name="Tyazhelova T.V."/>
            <person name="Vasina D.V."/>
        </authorList>
    </citation>
    <scope>NUCLEOTIDE SEQUENCE [LARGE SCALE GENOMIC DNA]</scope>
    <source>
        <strain evidence="2 3">LE-BIN_3174</strain>
    </source>
</reference>
<sequence length="106" mass="10890">MHSLFTIAAVAFSATLGVSGQAANPKASTIAALRTAPTANDRLNILKSDSDFVFDFNNNTATKGGAGQTVGANVANFPALTNQGLAMTVGWLGENTPFLAPLCNTF</sequence>
<evidence type="ECO:0000256" key="1">
    <source>
        <dbReference type="SAM" id="SignalP"/>
    </source>
</evidence>
<accession>A0A4R0RZ18</accession>
<protein>
    <submittedName>
        <fullName evidence="2">Uncharacterized protein</fullName>
    </submittedName>
</protein>
<dbReference type="AlphaFoldDB" id="A0A4R0RZ18"/>
<evidence type="ECO:0000313" key="2">
    <source>
        <dbReference type="EMBL" id="TCD69658.1"/>
    </source>
</evidence>
<feature type="signal peptide" evidence="1">
    <location>
        <begin position="1"/>
        <end position="20"/>
    </location>
</feature>
<gene>
    <name evidence="2" type="ORF">EIP91_006675</name>
</gene>
<dbReference type="EMBL" id="RWJN01000036">
    <property type="protein sequence ID" value="TCD69658.1"/>
    <property type="molecule type" value="Genomic_DNA"/>
</dbReference>
<dbReference type="STRING" id="92696.A0A4R0RZ18"/>
<dbReference type="OrthoDB" id="1921208at2759"/>
<organism evidence="2 3">
    <name type="scientific">Steccherinum ochraceum</name>
    <dbReference type="NCBI Taxonomy" id="92696"/>
    <lineage>
        <taxon>Eukaryota</taxon>
        <taxon>Fungi</taxon>
        <taxon>Dikarya</taxon>
        <taxon>Basidiomycota</taxon>
        <taxon>Agaricomycotina</taxon>
        <taxon>Agaricomycetes</taxon>
        <taxon>Polyporales</taxon>
        <taxon>Steccherinaceae</taxon>
        <taxon>Steccherinum</taxon>
    </lineage>
</organism>
<keyword evidence="1" id="KW-0732">Signal</keyword>
<proteinExistence type="predicted"/>